<dbReference type="Pfam" id="PF01294">
    <property type="entry name" value="Ribosomal_L13e"/>
    <property type="match status" value="1"/>
</dbReference>
<organism evidence="4 5">
    <name type="scientific">Pseudoloma neurophilia</name>
    <dbReference type="NCBI Taxonomy" id="146866"/>
    <lineage>
        <taxon>Eukaryota</taxon>
        <taxon>Fungi</taxon>
        <taxon>Fungi incertae sedis</taxon>
        <taxon>Microsporidia</taxon>
        <taxon>Pseudoloma</taxon>
    </lineage>
</organism>
<evidence type="ECO:0000256" key="3">
    <source>
        <dbReference type="ARBA" id="ARBA00023274"/>
    </source>
</evidence>
<evidence type="ECO:0000256" key="1">
    <source>
        <dbReference type="ARBA" id="ARBA00005640"/>
    </source>
</evidence>
<dbReference type="VEuPathDB" id="MicrosporidiaDB:M153_3750004254"/>
<evidence type="ECO:0000313" key="5">
    <source>
        <dbReference type="Proteomes" id="UP000051530"/>
    </source>
</evidence>
<dbReference type="Proteomes" id="UP000051530">
    <property type="component" value="Unassembled WGS sequence"/>
</dbReference>
<dbReference type="GO" id="GO:0022625">
    <property type="term" value="C:cytosolic large ribosomal subunit"/>
    <property type="evidence" value="ECO:0007669"/>
    <property type="project" value="TreeGrafter"/>
</dbReference>
<accession>A0A0R0M4T7</accession>
<dbReference type="GO" id="GO:0003723">
    <property type="term" value="F:RNA binding"/>
    <property type="evidence" value="ECO:0007669"/>
    <property type="project" value="TreeGrafter"/>
</dbReference>
<protein>
    <submittedName>
        <fullName evidence="4">60S Ribosomal protein L13</fullName>
    </submittedName>
</protein>
<keyword evidence="5" id="KW-1185">Reference proteome</keyword>
<proteinExistence type="inferred from homology"/>
<keyword evidence="2 4" id="KW-0689">Ribosomal protein</keyword>
<evidence type="ECO:0000313" key="4">
    <source>
        <dbReference type="EMBL" id="KRH94129.1"/>
    </source>
</evidence>
<comment type="caution">
    <text evidence="4">The sequence shown here is derived from an EMBL/GenBank/DDBJ whole genome shotgun (WGS) entry which is preliminary data.</text>
</comment>
<dbReference type="GO" id="GO:0030684">
    <property type="term" value="C:preribosome"/>
    <property type="evidence" value="ECO:0007669"/>
    <property type="project" value="EnsemblFungi"/>
</dbReference>
<sequence length="168" mass="19785">MKHNNALTSNHFNKNSMKYKMWFNQPAQKQKRKIIRDKKAKAQFPMPLQKLAPVIRQPTQRHNHKLRLGRGFTEEEIKGAGLEFKYALAIGIKFDKRRKDRNMETFDRNVNRIKEYVAGVKVYKNRKEAREDQATSFKGVIMPVKNEKPRTKFINVSEIESFVKSFSG</sequence>
<dbReference type="PANTHER" id="PTHR11722:SF0">
    <property type="entry name" value="LARGE RIBOSOMAL SUBUNIT PROTEIN EL13"/>
    <property type="match status" value="1"/>
</dbReference>
<dbReference type="GO" id="GO:0006412">
    <property type="term" value="P:translation"/>
    <property type="evidence" value="ECO:0007669"/>
    <property type="project" value="InterPro"/>
</dbReference>
<name>A0A0R0M4T7_9MICR</name>
<evidence type="ECO:0000256" key="2">
    <source>
        <dbReference type="ARBA" id="ARBA00022980"/>
    </source>
</evidence>
<dbReference type="AlphaFoldDB" id="A0A0R0M4T7"/>
<reference evidence="4 5" key="1">
    <citation type="submission" date="2015-07" db="EMBL/GenBank/DDBJ databases">
        <title>The genome of Pseudoloma neurophilia, a relevant intracellular parasite of the zebrafish.</title>
        <authorList>
            <person name="Ndikumana S."/>
            <person name="Pelin A."/>
            <person name="Sanders J."/>
            <person name="Corradi N."/>
        </authorList>
    </citation>
    <scope>NUCLEOTIDE SEQUENCE [LARGE SCALE GENOMIC DNA]</scope>
    <source>
        <strain evidence="4 5">MK1</strain>
    </source>
</reference>
<gene>
    <name evidence="4" type="ORF">M153_3750004254</name>
</gene>
<dbReference type="EMBL" id="LGUB01000133">
    <property type="protein sequence ID" value="KRH94129.1"/>
    <property type="molecule type" value="Genomic_DNA"/>
</dbReference>
<dbReference type="InterPro" id="IPR001380">
    <property type="entry name" value="Ribosomal_eL13"/>
</dbReference>
<dbReference type="HAMAP" id="MF_00499">
    <property type="entry name" value="Ribosomal_eL13"/>
    <property type="match status" value="1"/>
</dbReference>
<dbReference type="OrthoDB" id="10264538at2759"/>
<keyword evidence="3" id="KW-0687">Ribonucleoprotein</keyword>
<comment type="similarity">
    <text evidence="1">Belongs to the eukaryotic ribosomal protein eL13 family.</text>
</comment>
<dbReference type="GO" id="GO:0003735">
    <property type="term" value="F:structural constituent of ribosome"/>
    <property type="evidence" value="ECO:0007669"/>
    <property type="project" value="InterPro"/>
</dbReference>
<dbReference type="PANTHER" id="PTHR11722">
    <property type="entry name" value="60S RIBOSOMAL PROTEIN L13"/>
    <property type="match status" value="1"/>
</dbReference>